<evidence type="ECO:0000256" key="5">
    <source>
        <dbReference type="ARBA" id="ARBA00022670"/>
    </source>
</evidence>
<accession>Q2T4X0</accession>
<dbReference type="PANTHER" id="PTHR32282">
    <property type="entry name" value="BINDING PROTEIN TRANSPEPTIDASE, PUTATIVE-RELATED"/>
    <property type="match status" value="1"/>
</dbReference>
<keyword evidence="4" id="KW-0121">Carboxypeptidase</keyword>
<dbReference type="Pfam" id="PF00912">
    <property type="entry name" value="Transgly"/>
    <property type="match status" value="1"/>
</dbReference>
<keyword evidence="7" id="KW-0808">Transferase</keyword>
<dbReference type="RefSeq" id="WP_009897478.1">
    <property type="nucleotide sequence ID" value="NC_007650.1"/>
</dbReference>
<evidence type="ECO:0000256" key="8">
    <source>
        <dbReference type="ARBA" id="ARBA00022801"/>
    </source>
</evidence>
<dbReference type="Proteomes" id="UP000001930">
    <property type="component" value="Chromosome II"/>
</dbReference>
<sequence length="844" mass="89868">MSGFASTLARRVAQAAVPQWVWPFAGPAGWPFGSAFTALALGPLLFAPPVRPRARQNPRPCAAPRRAALPRARTAARRALAAAMLAAPLAAHALPAYDDVRRDWRSSDWVLLARDGTPLQRTRVDLAERRGDWVALADVSPAFREAIVVSEDKRFYAHSGVDWRGIAGAAWGNLWNERTRGASTVTMQLAGLLSDTPRRSGQRSLPQKAVQAMDALRLERGWRKDQILEAYLNLVPFRGETVGLDAMSHALFGKAPSGLDVRESAVAAALVRAPNASAAKVAERACRILRDMRAAQPCEALDGYVRFVTSAPPNAMRDDGEALAPHFARRVAAEAKPGAGARVRSTLDAPLQRFARDTLTRALAELNAPAHRRNVQDGALVVIDNATGEIRAWVGSSGALSAARDVDAVLAPRQAGSTLKPFLYAQAIDERRLTAASLLDDAPINLATGGGLYIPQNYDRHFKGWVSVRTALGGSLNVPAVRTLVLVSPHRFARTLTALGLPLAEEGDYYGFSLALGSADVTLLSLANAYRALANGGVARATRDMPGDSGNDAFAPPRVPSGVSKSKIATPAASARAVSTAAASKSAGSRQTARPARAAAGTRVFSEAAAYIVTDILADNNARVRTFGFDSPLATRFFSAVKTGTSKDMRDNWALGYTSRYTVGVWVGNADGSPMWDVSGVTGAAPVWAAIVGYLHRDLASRAPRPPAGVEQRRVAFERGVEPARPEWFVAGTALDTVRLAAPATAGTGGPLAIGAPTDGTIFAIDPDIPPKHQRIRFERAPGHAERSSWRLDGKVIGHGDRLAWMPWPGTHRLELVDARGNVADTVGFEVRGAFARTAANSGR</sequence>
<dbReference type="SUPFAM" id="SSF53955">
    <property type="entry name" value="Lysozyme-like"/>
    <property type="match status" value="1"/>
</dbReference>
<dbReference type="InterPro" id="IPR009647">
    <property type="entry name" value="PBP_C"/>
</dbReference>
<evidence type="ECO:0000313" key="16">
    <source>
        <dbReference type="EMBL" id="ABC35664.1"/>
    </source>
</evidence>
<evidence type="ECO:0000313" key="17">
    <source>
        <dbReference type="Proteomes" id="UP000001930"/>
    </source>
</evidence>
<feature type="domain" description="Penicillin-binding protein transpeptidase" evidence="13">
    <location>
        <begin position="378"/>
        <end position="540"/>
    </location>
</feature>
<dbReference type="SUPFAM" id="SSF56601">
    <property type="entry name" value="beta-lactamase/transpeptidase-like"/>
    <property type="match status" value="1"/>
</dbReference>
<comment type="similarity">
    <text evidence="3">In the N-terminal section; belongs to the glycosyltransferase 51 family.</text>
</comment>
<evidence type="ECO:0000256" key="9">
    <source>
        <dbReference type="ARBA" id="ARBA00023268"/>
    </source>
</evidence>
<comment type="similarity">
    <text evidence="2">In the C-terminal section; belongs to the transpeptidase family.</text>
</comment>
<dbReference type="InterPro" id="IPR050396">
    <property type="entry name" value="Glycosyltr_51/Transpeptidase"/>
</dbReference>
<evidence type="ECO:0000256" key="4">
    <source>
        <dbReference type="ARBA" id="ARBA00022645"/>
    </source>
</evidence>
<evidence type="ECO:0000256" key="11">
    <source>
        <dbReference type="ARBA" id="ARBA00049902"/>
    </source>
</evidence>
<dbReference type="InterPro" id="IPR023346">
    <property type="entry name" value="Lysozyme-like_dom_sf"/>
</dbReference>
<feature type="domain" description="Penicillin-binding C-terminal" evidence="15">
    <location>
        <begin position="747"/>
        <end position="829"/>
    </location>
</feature>
<gene>
    <name evidence="16" type="primary">pbpC</name>
    <name evidence="16" type="ordered locus">BTH_II1584</name>
</gene>
<dbReference type="PANTHER" id="PTHR32282:SF15">
    <property type="entry name" value="PENICILLIN-BINDING PROTEIN 1C"/>
    <property type="match status" value="1"/>
</dbReference>
<dbReference type="GO" id="GO:0009252">
    <property type="term" value="P:peptidoglycan biosynthetic process"/>
    <property type="evidence" value="ECO:0007669"/>
    <property type="project" value="UniProtKB-UniPathway"/>
</dbReference>
<keyword evidence="6" id="KW-0328">Glycosyltransferase</keyword>
<keyword evidence="9" id="KW-0511">Multifunctional enzyme</keyword>
<dbReference type="Gene3D" id="3.40.710.10">
    <property type="entry name" value="DD-peptidase/beta-lactamase superfamily"/>
    <property type="match status" value="1"/>
</dbReference>
<feature type="region of interest" description="Disordered" evidence="12">
    <location>
        <begin position="541"/>
        <end position="566"/>
    </location>
</feature>
<dbReference type="InterPro" id="IPR036950">
    <property type="entry name" value="PBP_transglycosylase"/>
</dbReference>
<dbReference type="KEGG" id="bte:BTH_II1584"/>
<evidence type="ECO:0000259" key="15">
    <source>
        <dbReference type="Pfam" id="PF06832"/>
    </source>
</evidence>
<feature type="domain" description="Glycosyl transferase family 51" evidence="14">
    <location>
        <begin position="125"/>
        <end position="292"/>
    </location>
</feature>
<evidence type="ECO:0000256" key="10">
    <source>
        <dbReference type="ARBA" id="ARBA00044770"/>
    </source>
</evidence>
<dbReference type="GeneID" id="45119024"/>
<dbReference type="InterPro" id="IPR001460">
    <property type="entry name" value="PCN-bd_Tpept"/>
</dbReference>
<dbReference type="InterPro" id="IPR012338">
    <property type="entry name" value="Beta-lactam/transpept-like"/>
</dbReference>
<evidence type="ECO:0000256" key="12">
    <source>
        <dbReference type="SAM" id="MobiDB-lite"/>
    </source>
</evidence>
<dbReference type="GO" id="GO:0008658">
    <property type="term" value="F:penicillin binding"/>
    <property type="evidence" value="ECO:0007669"/>
    <property type="project" value="InterPro"/>
</dbReference>
<keyword evidence="8" id="KW-0378">Hydrolase</keyword>
<dbReference type="GO" id="GO:0008955">
    <property type="term" value="F:peptidoglycan glycosyltransferase activity"/>
    <property type="evidence" value="ECO:0007669"/>
    <property type="project" value="UniProtKB-EC"/>
</dbReference>
<dbReference type="GO" id="GO:0004180">
    <property type="term" value="F:carboxypeptidase activity"/>
    <property type="evidence" value="ECO:0007669"/>
    <property type="project" value="UniProtKB-KW"/>
</dbReference>
<dbReference type="GO" id="GO:0006508">
    <property type="term" value="P:proteolysis"/>
    <property type="evidence" value="ECO:0007669"/>
    <property type="project" value="UniProtKB-KW"/>
</dbReference>
<dbReference type="EC" id="2.4.99.28" evidence="10"/>
<organism evidence="16 17">
    <name type="scientific">Burkholderia thailandensis (strain ATCC 700388 / DSM 13276 / CCUG 48851 / CIP 106301 / E264)</name>
    <dbReference type="NCBI Taxonomy" id="271848"/>
    <lineage>
        <taxon>Bacteria</taxon>
        <taxon>Pseudomonadati</taxon>
        <taxon>Pseudomonadota</taxon>
        <taxon>Betaproteobacteria</taxon>
        <taxon>Burkholderiales</taxon>
        <taxon>Burkholderiaceae</taxon>
        <taxon>Burkholderia</taxon>
        <taxon>pseudomallei group</taxon>
    </lineage>
</organism>
<keyword evidence="17" id="KW-1185">Reference proteome</keyword>
<dbReference type="GO" id="GO:0030288">
    <property type="term" value="C:outer membrane-bounded periplasmic space"/>
    <property type="evidence" value="ECO:0007669"/>
    <property type="project" value="TreeGrafter"/>
</dbReference>
<evidence type="ECO:0000259" key="14">
    <source>
        <dbReference type="Pfam" id="PF00912"/>
    </source>
</evidence>
<reference evidence="16 17" key="1">
    <citation type="journal article" date="2005" name="BMC Genomics">
        <title>Bacterial genome adaptation to niches: divergence of the potential virulence genes in three Burkholderia species of different survival strategies.</title>
        <authorList>
            <person name="Kim H.S."/>
            <person name="Schell M.A."/>
            <person name="Yu Y."/>
            <person name="Ulrich R.L."/>
            <person name="Sarria S.H."/>
            <person name="Nierman W.C."/>
            <person name="DeShazer D."/>
        </authorList>
    </citation>
    <scope>NUCLEOTIDE SEQUENCE [LARGE SCALE GENOMIC DNA]</scope>
    <source>
        <strain evidence="17">ATCC 700388 / DSM 13276 / CCUG 48851 / CIP 106301 / E264</strain>
    </source>
</reference>
<protein>
    <recommendedName>
        <fullName evidence="10">peptidoglycan glycosyltransferase</fullName>
        <ecNumber evidence="10">2.4.99.28</ecNumber>
    </recommendedName>
</protein>
<dbReference type="AlphaFoldDB" id="Q2T4X0"/>
<dbReference type="UniPathway" id="UPA00219"/>
<evidence type="ECO:0000256" key="3">
    <source>
        <dbReference type="ARBA" id="ARBA00007739"/>
    </source>
</evidence>
<evidence type="ECO:0000256" key="7">
    <source>
        <dbReference type="ARBA" id="ARBA00022679"/>
    </source>
</evidence>
<evidence type="ECO:0000259" key="13">
    <source>
        <dbReference type="Pfam" id="PF00905"/>
    </source>
</evidence>
<proteinExistence type="inferred from homology"/>
<comment type="catalytic activity">
    <reaction evidence="11">
        <text>[GlcNAc-(1-&gt;4)-Mur2Ac(oyl-L-Ala-gamma-D-Glu-L-Lys-D-Ala-D-Ala)](n)-di-trans,octa-cis-undecaprenyl diphosphate + beta-D-GlcNAc-(1-&gt;4)-Mur2Ac(oyl-L-Ala-gamma-D-Glu-L-Lys-D-Ala-D-Ala)-di-trans,octa-cis-undecaprenyl diphosphate = [GlcNAc-(1-&gt;4)-Mur2Ac(oyl-L-Ala-gamma-D-Glu-L-Lys-D-Ala-D-Ala)](n+1)-di-trans,octa-cis-undecaprenyl diphosphate + di-trans,octa-cis-undecaprenyl diphosphate + H(+)</text>
        <dbReference type="Rhea" id="RHEA:23708"/>
        <dbReference type="Rhea" id="RHEA-COMP:9602"/>
        <dbReference type="Rhea" id="RHEA-COMP:9603"/>
        <dbReference type="ChEBI" id="CHEBI:15378"/>
        <dbReference type="ChEBI" id="CHEBI:58405"/>
        <dbReference type="ChEBI" id="CHEBI:60033"/>
        <dbReference type="ChEBI" id="CHEBI:78435"/>
        <dbReference type="EC" id="2.4.99.28"/>
    </reaction>
</comment>
<dbReference type="HOGENOM" id="CLU_006354_7_1_4"/>
<evidence type="ECO:0000256" key="1">
    <source>
        <dbReference type="ARBA" id="ARBA00004752"/>
    </source>
</evidence>
<evidence type="ECO:0000256" key="2">
    <source>
        <dbReference type="ARBA" id="ARBA00007090"/>
    </source>
</evidence>
<dbReference type="InterPro" id="IPR001264">
    <property type="entry name" value="Glyco_trans_51"/>
</dbReference>
<dbReference type="EMBL" id="CP000085">
    <property type="protein sequence ID" value="ABC35664.1"/>
    <property type="molecule type" value="Genomic_DNA"/>
</dbReference>
<name>Q2T4X0_BURTA</name>
<dbReference type="CAZy" id="GT51">
    <property type="family name" value="Glycosyltransferase Family 51"/>
</dbReference>
<evidence type="ECO:0000256" key="6">
    <source>
        <dbReference type="ARBA" id="ARBA00022676"/>
    </source>
</evidence>
<dbReference type="Pfam" id="PF06832">
    <property type="entry name" value="BiPBP_C"/>
    <property type="match status" value="1"/>
</dbReference>
<dbReference type="Pfam" id="PF00905">
    <property type="entry name" value="Transpeptidase"/>
    <property type="match status" value="1"/>
</dbReference>
<keyword evidence="5" id="KW-0645">Protease</keyword>
<dbReference type="Gene3D" id="1.10.3810.10">
    <property type="entry name" value="Biosynthetic peptidoglycan transglycosylase-like"/>
    <property type="match status" value="1"/>
</dbReference>
<comment type="pathway">
    <text evidence="1">Cell wall biogenesis; peptidoglycan biosynthesis.</text>
</comment>